<keyword evidence="2" id="KW-0732">Signal</keyword>
<gene>
    <name evidence="3" type="ORF">GCM10010968_07660</name>
</gene>
<dbReference type="EMBL" id="BMLM01000001">
    <property type="protein sequence ID" value="GGN80087.1"/>
    <property type="molecule type" value="Genomic_DNA"/>
</dbReference>
<name>A0ABQ2KDL3_9MICO</name>
<dbReference type="Proteomes" id="UP000626982">
    <property type="component" value="Unassembled WGS sequence"/>
</dbReference>
<feature type="chain" id="PRO_5045869356" evidence="2">
    <location>
        <begin position="28"/>
        <end position="183"/>
    </location>
</feature>
<evidence type="ECO:0000256" key="2">
    <source>
        <dbReference type="SAM" id="SignalP"/>
    </source>
</evidence>
<keyword evidence="4" id="KW-1185">Reference proteome</keyword>
<organism evidence="3 4">
    <name type="scientific">Agrococcus terreus</name>
    <dbReference type="NCBI Taxonomy" id="574649"/>
    <lineage>
        <taxon>Bacteria</taxon>
        <taxon>Bacillati</taxon>
        <taxon>Actinomycetota</taxon>
        <taxon>Actinomycetes</taxon>
        <taxon>Micrococcales</taxon>
        <taxon>Microbacteriaceae</taxon>
        <taxon>Agrococcus</taxon>
    </lineage>
</organism>
<accession>A0ABQ2KDL3</accession>
<comment type="caution">
    <text evidence="3">The sequence shown here is derived from an EMBL/GenBank/DDBJ whole genome shotgun (WGS) entry which is preliminary data.</text>
</comment>
<protein>
    <submittedName>
        <fullName evidence="3">Uncharacterized protein</fullName>
    </submittedName>
</protein>
<evidence type="ECO:0000313" key="4">
    <source>
        <dbReference type="Proteomes" id="UP000626982"/>
    </source>
</evidence>
<dbReference type="PROSITE" id="PS51257">
    <property type="entry name" value="PROKAR_LIPOPROTEIN"/>
    <property type="match status" value="1"/>
</dbReference>
<feature type="region of interest" description="Disordered" evidence="1">
    <location>
        <begin position="30"/>
        <end position="58"/>
    </location>
</feature>
<sequence length="183" mass="17504">MLRRPVLSRLVLPAATAVVLAVGGCSAAGSAPSGSETPLTAPTFAPTPSSAADASSGAAADSTGALEAQRLPVLLGEAGVPAGSGASVDDVLRLGAVVLWADPPGTFSLSVPAAEECWPTALPAYAAGGAIGVDLIAAEGCAVGDAVRTFSFDVPDGVEVGDGVDVVISGLEAGTGTAALPAP</sequence>
<reference evidence="4" key="1">
    <citation type="journal article" date="2019" name="Int. J. Syst. Evol. Microbiol.">
        <title>The Global Catalogue of Microorganisms (GCM) 10K type strain sequencing project: providing services to taxonomists for standard genome sequencing and annotation.</title>
        <authorList>
            <consortium name="The Broad Institute Genomics Platform"/>
            <consortium name="The Broad Institute Genome Sequencing Center for Infectious Disease"/>
            <person name="Wu L."/>
            <person name="Ma J."/>
        </authorList>
    </citation>
    <scope>NUCLEOTIDE SEQUENCE [LARGE SCALE GENOMIC DNA]</scope>
    <source>
        <strain evidence="4">CGMCC 1.6960</strain>
    </source>
</reference>
<proteinExistence type="predicted"/>
<evidence type="ECO:0000313" key="3">
    <source>
        <dbReference type="EMBL" id="GGN80087.1"/>
    </source>
</evidence>
<feature type="signal peptide" evidence="2">
    <location>
        <begin position="1"/>
        <end position="27"/>
    </location>
</feature>
<dbReference type="RefSeq" id="WP_188716230.1">
    <property type="nucleotide sequence ID" value="NZ_BAABBD010000001.1"/>
</dbReference>
<evidence type="ECO:0000256" key="1">
    <source>
        <dbReference type="SAM" id="MobiDB-lite"/>
    </source>
</evidence>